<evidence type="ECO:0000313" key="8">
    <source>
        <dbReference type="EMBL" id="CAF0874026.1"/>
    </source>
</evidence>
<evidence type="ECO:0000256" key="1">
    <source>
        <dbReference type="ARBA" id="ARBA00004141"/>
    </source>
</evidence>
<feature type="transmembrane region" description="Helical" evidence="5">
    <location>
        <begin position="692"/>
        <end position="709"/>
    </location>
</feature>
<feature type="transmembrane region" description="Helical" evidence="5">
    <location>
        <begin position="757"/>
        <end position="779"/>
    </location>
</feature>
<comment type="subcellular location">
    <subcellularLocation>
        <location evidence="1">Membrane</location>
        <topology evidence="1">Multi-pass membrane protein</topology>
    </subcellularLocation>
</comment>
<dbReference type="SUPFAM" id="SSF111352">
    <property type="entry name" value="Ammonium transporter"/>
    <property type="match status" value="1"/>
</dbReference>
<dbReference type="InterPro" id="IPR013099">
    <property type="entry name" value="K_chnl_dom"/>
</dbReference>
<feature type="transmembrane region" description="Helical" evidence="5">
    <location>
        <begin position="213"/>
        <end position="233"/>
    </location>
</feature>
<dbReference type="SUPFAM" id="SSF81324">
    <property type="entry name" value="Voltage-gated potassium channels"/>
    <property type="match status" value="1"/>
</dbReference>
<accession>A0A813XWB3</accession>
<gene>
    <name evidence="8" type="ORF">XAT740_LOCUS6644</name>
</gene>
<dbReference type="Proteomes" id="UP000663828">
    <property type="component" value="Unassembled WGS sequence"/>
</dbReference>
<feature type="transmembrane region" description="Helical" evidence="5">
    <location>
        <begin position="46"/>
        <end position="63"/>
    </location>
</feature>
<sequence>MPFELAEVVPVSDARSKPKSDENKSIFFMKHSLTERKQLHFRCRRVNDVMCFIALFGLILMIIDTECQFNQISEYSLIIIRPLISFSSLILVGLVIYYHFLNARLYAVNNHIADWRVTLKFRSIVIIICEMIVCAIHPFPQIFKVTTASNNLAWLDMIFTLPMFFRLYLVARSVTQHSPLVDAASSRSIGYLNRVPMTISFILRAFLQTYPGICWSCMMTTLLLITSWSLHACEQGMWFPIQTLSSVPLPSASFASSFANATWFTIVTFTTVGYGDIVLQTYCGRGIAFLTSFIGLFASAILVAVFINKISLNRSEQMVLDFVKRIDQAREYRTRVMQIIQYSVRAWFLRRHRSNYGAAFPSLCRLHRAIQAAKYLKQQRRNVLNGNDSLLSILTNVYYEQKTNEKLLVKLKQQSNSFDDRLRRLEIKLDTVLTALTRNNSIPQHSRFEYEYFPLSNVTDFENPPRGLVEFYYSMFTDIHVMMFIGFGFLMTFLSHYSYSAIGFNFILCAFTVEWAMIMRGFIFDWNDTKQKFIVDVRSLSTADFVSASILISMGAVLGQVSPLQLIIMAFFEVPLQVVNEWIGTYYFCANDAGESMFVHVFGAYFGLAVAFVLFHSNVIDSPLEKSRYTSDLFSIIGTMFLFCFWPSFNAGTASGVERLHAITNTYVSICASVIGAFLMSTVVRKGKLDMIHIQNSTLAGGVAVGTVATSNIGLHGAMIIGTLAGMVSVLGFHFLMEKVQRIRIHDTCGVNNLHGMPGLMAAVAGILIVFIGNRSGFLDHLTDVCLSGGKQRTANMQAAYQAAALGLTLCVAIIGGLITGAVLRLPMFAKQYENFEDEPLWHLPEVNEPNSTAGSVNANLDRRFSIIPVASMNKNLQRRFSVFPQ</sequence>
<feature type="transmembrane region" description="Helical" evidence="5">
    <location>
        <begin position="715"/>
        <end position="736"/>
    </location>
</feature>
<dbReference type="InterPro" id="IPR024041">
    <property type="entry name" value="NH4_transpt_AmtB-like_dom"/>
</dbReference>
<feature type="transmembrane region" description="Helical" evidence="5">
    <location>
        <begin position="471"/>
        <end position="495"/>
    </location>
</feature>
<dbReference type="Pfam" id="PF00909">
    <property type="entry name" value="Ammonium_transp"/>
    <property type="match status" value="1"/>
</dbReference>
<feature type="domain" description="Ammonium transporter AmtB-like" evidence="6">
    <location>
        <begin position="470"/>
        <end position="828"/>
    </location>
</feature>
<evidence type="ECO:0000256" key="4">
    <source>
        <dbReference type="ARBA" id="ARBA00023136"/>
    </source>
</evidence>
<evidence type="ECO:0000256" key="5">
    <source>
        <dbReference type="SAM" id="Phobius"/>
    </source>
</evidence>
<evidence type="ECO:0000256" key="3">
    <source>
        <dbReference type="ARBA" id="ARBA00022989"/>
    </source>
</evidence>
<protein>
    <submittedName>
        <fullName evidence="8">Uncharacterized protein</fullName>
    </submittedName>
</protein>
<feature type="transmembrane region" description="Helical" evidence="5">
    <location>
        <begin position="75"/>
        <end position="100"/>
    </location>
</feature>
<dbReference type="EMBL" id="CAJNOR010000303">
    <property type="protein sequence ID" value="CAF0874026.1"/>
    <property type="molecule type" value="Genomic_DNA"/>
</dbReference>
<dbReference type="InterPro" id="IPR002229">
    <property type="entry name" value="RhesusRHD"/>
</dbReference>
<feature type="transmembrane region" description="Helical" evidence="5">
    <location>
        <begin position="629"/>
        <end position="648"/>
    </location>
</feature>
<keyword evidence="3 5" id="KW-1133">Transmembrane helix</keyword>
<feature type="transmembrane region" description="Helical" evidence="5">
    <location>
        <begin position="121"/>
        <end position="140"/>
    </location>
</feature>
<reference evidence="8" key="1">
    <citation type="submission" date="2021-02" db="EMBL/GenBank/DDBJ databases">
        <authorList>
            <person name="Nowell W R."/>
        </authorList>
    </citation>
    <scope>NUCLEOTIDE SEQUENCE</scope>
</reference>
<feature type="transmembrane region" description="Helical" evidence="5">
    <location>
        <begin position="660"/>
        <end position="680"/>
    </location>
</feature>
<dbReference type="Pfam" id="PF07885">
    <property type="entry name" value="Ion_trans_2"/>
    <property type="match status" value="1"/>
</dbReference>
<feature type="transmembrane region" description="Helical" evidence="5">
    <location>
        <begin position="545"/>
        <end position="572"/>
    </location>
</feature>
<feature type="transmembrane region" description="Helical" evidence="5">
    <location>
        <begin position="501"/>
        <end position="524"/>
    </location>
</feature>
<feature type="transmembrane region" description="Helical" evidence="5">
    <location>
        <begin position="152"/>
        <end position="171"/>
    </location>
</feature>
<feature type="transmembrane region" description="Helical" evidence="5">
    <location>
        <begin position="799"/>
        <end position="824"/>
    </location>
</feature>
<dbReference type="GO" id="GO:0016286">
    <property type="term" value="F:small conductance calcium-activated potassium channel activity"/>
    <property type="evidence" value="ECO:0007669"/>
    <property type="project" value="InterPro"/>
</dbReference>
<dbReference type="Gene3D" id="1.10.3430.10">
    <property type="entry name" value="Ammonium transporter AmtB like domains"/>
    <property type="match status" value="1"/>
</dbReference>
<organism evidence="8 9">
    <name type="scientific">Adineta ricciae</name>
    <name type="common">Rotifer</name>
    <dbReference type="NCBI Taxonomy" id="249248"/>
    <lineage>
        <taxon>Eukaryota</taxon>
        <taxon>Metazoa</taxon>
        <taxon>Spiralia</taxon>
        <taxon>Gnathifera</taxon>
        <taxon>Rotifera</taxon>
        <taxon>Eurotatoria</taxon>
        <taxon>Bdelloidea</taxon>
        <taxon>Adinetida</taxon>
        <taxon>Adinetidae</taxon>
        <taxon>Adineta</taxon>
    </lineage>
</organism>
<keyword evidence="2 5" id="KW-0812">Transmembrane</keyword>
<dbReference type="AlphaFoldDB" id="A0A813XWB3"/>
<dbReference type="InterPro" id="IPR029020">
    <property type="entry name" value="Ammonium/urea_transptr"/>
</dbReference>
<dbReference type="InterPro" id="IPR015449">
    <property type="entry name" value="K_chnl_Ca-activ_SK"/>
</dbReference>
<dbReference type="Gene3D" id="1.10.287.70">
    <property type="match status" value="1"/>
</dbReference>
<evidence type="ECO:0000256" key="2">
    <source>
        <dbReference type="ARBA" id="ARBA00022692"/>
    </source>
</evidence>
<evidence type="ECO:0000259" key="6">
    <source>
        <dbReference type="Pfam" id="PF00909"/>
    </source>
</evidence>
<feature type="transmembrane region" description="Helical" evidence="5">
    <location>
        <begin position="597"/>
        <end position="617"/>
    </location>
</feature>
<keyword evidence="4 5" id="KW-0472">Membrane</keyword>
<proteinExistence type="predicted"/>
<comment type="caution">
    <text evidence="8">The sequence shown here is derived from an EMBL/GenBank/DDBJ whole genome shotgun (WGS) entry which is preliminary data.</text>
</comment>
<dbReference type="GO" id="GO:0008519">
    <property type="term" value="F:ammonium channel activity"/>
    <property type="evidence" value="ECO:0007669"/>
    <property type="project" value="InterPro"/>
</dbReference>
<feature type="transmembrane region" description="Helical" evidence="5">
    <location>
        <begin position="287"/>
        <end position="307"/>
    </location>
</feature>
<evidence type="ECO:0000259" key="7">
    <source>
        <dbReference type="Pfam" id="PF07885"/>
    </source>
</evidence>
<keyword evidence="9" id="KW-1185">Reference proteome</keyword>
<dbReference type="GO" id="GO:0005886">
    <property type="term" value="C:plasma membrane"/>
    <property type="evidence" value="ECO:0007669"/>
    <property type="project" value="InterPro"/>
</dbReference>
<dbReference type="PANTHER" id="PTHR10153">
    <property type="entry name" value="SMALL CONDUCTANCE CALCIUM-ACTIVATED POTASSIUM CHANNEL"/>
    <property type="match status" value="1"/>
</dbReference>
<dbReference type="PRINTS" id="PR00342">
    <property type="entry name" value="RHESUSRHD"/>
</dbReference>
<feature type="domain" description="Potassium channel" evidence="7">
    <location>
        <begin position="220"/>
        <end position="310"/>
    </location>
</feature>
<name>A0A813XWB3_ADIRI</name>
<evidence type="ECO:0000313" key="9">
    <source>
        <dbReference type="Proteomes" id="UP000663828"/>
    </source>
</evidence>
<dbReference type="Pfam" id="PF03530">
    <property type="entry name" value="SK_channel"/>
    <property type="match status" value="1"/>
</dbReference>